<dbReference type="SMART" id="SM00384">
    <property type="entry name" value="AT_hook"/>
    <property type="match status" value="8"/>
</dbReference>
<sequence length="1425" mass="155593">MDGGILEMDLGMDLYEEWDWQRFREAESMELEDEDEGSVMQLGMGMENGEEVRKDVRERMENGERKEDVGETEEVYSRRNVLPQYDGMADDTVEGREAASISKMVVDDFRPRSRQMVLPQYDGLAEEPEEAISTAKTRAEDVDVSLRVGDTTAFTSLSDNALGNSEVQEQSATLKVVEANREENHLDNLLSQNYEAIQAYIDDGEHPPEDMASERKAVLDQKKALKALADNSQDSQDDHKSERHDGGAEHRGDREMILDGDESISDFLGGETGDEDMVEIGESAITRESHKETSDSESIAIETASKLDPLADVDTSAENERVEEQTNNKIRYSVSGGEQSVAKKIHDDASSLTEFVTEMEVEAVVDEVANEVNDGPERNHGNVSILATAHSYIFDETEVNSNTDSHSETDIHAAEINTSGFLSNKDLRDLEGKPSSISTQDKLPVKFTSQDGSSDEIIAAMKDNTDESTLNDADMDKVPALTYADTQDSSITDHGPVNENSVEDFDLPSLTRVEATRQPEIPDSDAVTESSQQSPQKLSHIERTLGSAMKNTKNEEMPVASDVTGEDNEDKDTEGVESSFGRECATSSFDPKKHLNEPEVTGAQSLQNGSDDPEEDQELVEVATADSAEKVLRNSRAEIKDNIEVESPPTKSLPQKKTNKRGRPPGRKISGMVNNKGDDEGPIEKKAKLVEAESETPMSPDAKDSSNASSSVPEKQKRDGPSSEKMSTIYINKGATEEGKTIMDAADSSEVAFVDKTDMLNKQSSANETPADEFSPTTPAPEKRKRGMSVERKISTLSVVADDGGDIEKAESEVALVADGSTQSFVGPELTDEPAASSPIHPMPEKKRRGRPPGRKSSGLSPEKKDADEPSEDLNDSNGIVAAIPSNSVDDVAEPVINDTMDELTANSSSPDKLKRARPADQKFSGLSPKKGDTEEFTKGSSNVPVVILEAVRMEEATPNHISTDGFDTVSSSSVKRKRGRPPGRKSSQIEPEQAEGGESPTSPLPQTNIETRVAMTNRKSNDDLGDSSPLQTRKRGRPPGRKVSELTPQKTVVGKIAEEVTSGIAAEEAVNAAINESVTNMELADEPPVNSPLEKRKRGRPSRQASGLNTGSAIKERLPDSVDSASKNIPTENVDSDEEGDELQNGSPPAKKVKPEPKKRGRPPVAKTLDIGDENTKADEQDLTGEESTRAKENEKMEVDMQTRVEPPTPEKRKRGRPSATKARRISNSDSEVTEEEQQTSEKVELSGAENEELVEVEADEEEEPVIEKKKRGRPTLLKNKGKQTAKASERADDEDITMKDAVSTIGSSKGKVSGSQVSISSNTSSSSQRQDAFFAEMKAMKISSLQARNTQLRIEITQKREKVEEITEELEKPADETVKRHIKLLHDYNDIKDVGQGLVGMIADNRGVRVGELYEEFGVGIAD</sequence>
<dbReference type="Proteomes" id="UP000019487">
    <property type="component" value="Unassembled WGS sequence"/>
</dbReference>
<feature type="compositionally biased region" description="Polar residues" evidence="5">
    <location>
        <begin position="435"/>
        <end position="450"/>
    </location>
</feature>
<evidence type="ECO:0000256" key="3">
    <source>
        <dbReference type="ARBA" id="ARBA00023204"/>
    </source>
</evidence>
<feature type="region of interest" description="Disordered" evidence="5">
    <location>
        <begin position="30"/>
        <end position="83"/>
    </location>
</feature>
<feature type="compositionally biased region" description="Basic and acidic residues" evidence="5">
    <location>
        <begin position="676"/>
        <end position="691"/>
    </location>
</feature>
<comment type="similarity">
    <text evidence="1">Belongs to the SWI5/SAE3 family.</text>
</comment>
<dbReference type="Gene3D" id="1.20.5.170">
    <property type="match status" value="1"/>
</dbReference>
<feature type="compositionally biased region" description="Basic residues" evidence="5">
    <location>
        <begin position="975"/>
        <end position="984"/>
    </location>
</feature>
<feature type="compositionally biased region" description="Basic and acidic residues" evidence="5">
    <location>
        <begin position="50"/>
        <end position="69"/>
    </location>
</feature>
<feature type="region of interest" description="Disordered" evidence="5">
    <location>
        <begin position="1080"/>
        <end position="1330"/>
    </location>
</feature>
<dbReference type="GO" id="GO:0003677">
    <property type="term" value="F:DNA binding"/>
    <property type="evidence" value="ECO:0007669"/>
    <property type="project" value="InterPro"/>
</dbReference>
<dbReference type="EMBL" id="AYSA01000057">
    <property type="protein sequence ID" value="ESZ97997.1"/>
    <property type="molecule type" value="Genomic_DNA"/>
</dbReference>
<feature type="compositionally biased region" description="Polar residues" evidence="5">
    <location>
        <begin position="1124"/>
        <end position="1134"/>
    </location>
</feature>
<keyword evidence="7" id="KW-1185">Reference proteome</keyword>
<feature type="region of interest" description="Disordered" evidence="5">
    <location>
        <begin position="229"/>
        <end position="258"/>
    </location>
</feature>
<feature type="compositionally biased region" description="Basic and acidic residues" evidence="5">
    <location>
        <begin position="912"/>
        <end position="921"/>
    </location>
</feature>
<protein>
    <recommendedName>
        <fullName evidence="8">DNA repair protein Swi5/Sae3</fullName>
    </recommendedName>
</protein>
<keyword evidence="3" id="KW-0234">DNA repair</keyword>
<keyword evidence="4" id="KW-0175">Coiled coil</keyword>
<dbReference type="HOGENOM" id="CLU_252816_0_0_1"/>
<feature type="region of interest" description="Disordered" evidence="5">
    <location>
        <begin position="757"/>
        <end position="790"/>
    </location>
</feature>
<dbReference type="InterPro" id="IPR017956">
    <property type="entry name" value="AT_hook_DNA-bd_motif"/>
</dbReference>
<dbReference type="GO" id="GO:0000709">
    <property type="term" value="P:meiotic joint molecule formation"/>
    <property type="evidence" value="ECO:0007669"/>
    <property type="project" value="TreeGrafter"/>
</dbReference>
<dbReference type="PRINTS" id="PR00929">
    <property type="entry name" value="ATHOOK"/>
</dbReference>
<feature type="compositionally biased region" description="Basic and acidic residues" evidence="5">
    <location>
        <begin position="1188"/>
        <end position="1204"/>
    </location>
</feature>
<dbReference type="PANTHER" id="PTHR28529:SF2">
    <property type="entry name" value="DNA REPAIR PROTEIN SWI5 HOMOLOG"/>
    <property type="match status" value="1"/>
</dbReference>
<keyword evidence="2" id="KW-0227">DNA damage</keyword>
<reference evidence="6 7" key="1">
    <citation type="journal article" date="2014" name="Genome Announc.">
        <title>Draft genome sequence of Sclerotinia borealis, a psychrophilic plant pathogenic fungus.</title>
        <authorList>
            <person name="Mardanov A.V."/>
            <person name="Beletsky A.V."/>
            <person name="Kadnikov V.V."/>
            <person name="Ignatov A.N."/>
            <person name="Ravin N.V."/>
        </authorList>
    </citation>
    <scope>NUCLEOTIDE SEQUENCE [LARGE SCALE GENOMIC DNA]</scope>
    <source>
        <strain evidence="7">F-4157</strain>
    </source>
</reference>
<evidence type="ECO:0000256" key="4">
    <source>
        <dbReference type="SAM" id="Coils"/>
    </source>
</evidence>
<evidence type="ECO:0000313" key="6">
    <source>
        <dbReference type="EMBL" id="ESZ97997.1"/>
    </source>
</evidence>
<evidence type="ECO:0000313" key="7">
    <source>
        <dbReference type="Proteomes" id="UP000019487"/>
    </source>
</evidence>
<feature type="compositionally biased region" description="Acidic residues" evidence="5">
    <location>
        <begin position="1251"/>
        <end position="1266"/>
    </location>
</feature>
<feature type="compositionally biased region" description="Basic and acidic residues" evidence="5">
    <location>
        <begin position="236"/>
        <end position="257"/>
    </location>
</feature>
<feature type="compositionally biased region" description="Basic residues" evidence="5">
    <location>
        <begin position="657"/>
        <end position="666"/>
    </location>
</feature>
<feature type="compositionally biased region" description="Low complexity" evidence="5">
    <location>
        <begin position="1305"/>
        <end position="1330"/>
    </location>
</feature>
<dbReference type="STRING" id="1432307.W9CMH8"/>
<name>W9CMH8_SCLBF</name>
<dbReference type="GO" id="GO:0034974">
    <property type="term" value="C:Swi5-Swi2 complex"/>
    <property type="evidence" value="ECO:0007669"/>
    <property type="project" value="TreeGrafter"/>
</dbReference>
<evidence type="ECO:0000256" key="5">
    <source>
        <dbReference type="SAM" id="MobiDB-lite"/>
    </source>
</evidence>
<feature type="compositionally biased region" description="Polar residues" evidence="5">
    <location>
        <begin position="1104"/>
        <end position="1113"/>
    </location>
</feature>
<dbReference type="OrthoDB" id="255837at2759"/>
<feature type="region of interest" description="Disordered" evidence="5">
    <location>
        <begin position="802"/>
        <end position="1053"/>
    </location>
</feature>
<feature type="compositionally biased region" description="Basic residues" evidence="5">
    <location>
        <begin position="1213"/>
        <end position="1226"/>
    </location>
</feature>
<feature type="region of interest" description="Disordered" evidence="5">
    <location>
        <begin position="487"/>
        <end position="729"/>
    </location>
</feature>
<feature type="coiled-coil region" evidence="4">
    <location>
        <begin position="1344"/>
        <end position="1371"/>
    </location>
</feature>
<proteinExistence type="inferred from homology"/>
<dbReference type="Pfam" id="PF07061">
    <property type="entry name" value="Swi5"/>
    <property type="match status" value="1"/>
</dbReference>
<evidence type="ECO:0000256" key="1">
    <source>
        <dbReference type="ARBA" id="ARBA00008060"/>
    </source>
</evidence>
<evidence type="ECO:0008006" key="8">
    <source>
        <dbReference type="Google" id="ProtNLM"/>
    </source>
</evidence>
<dbReference type="PANTHER" id="PTHR28529">
    <property type="entry name" value="DNA REPAIR PROTEIN SWI5 HOMOLOG"/>
    <property type="match status" value="1"/>
</dbReference>
<feature type="region of interest" description="Disordered" evidence="5">
    <location>
        <begin position="431"/>
        <end position="450"/>
    </location>
</feature>
<evidence type="ECO:0000256" key="2">
    <source>
        <dbReference type="ARBA" id="ARBA00022763"/>
    </source>
</evidence>
<accession>W9CMH8</accession>
<feature type="compositionally biased region" description="Basic residues" evidence="5">
    <location>
        <begin position="1270"/>
        <end position="1285"/>
    </location>
</feature>
<dbReference type="InterPro" id="IPR010760">
    <property type="entry name" value="DNA-repair_Swi5"/>
</dbReference>
<dbReference type="GO" id="GO:0010772">
    <property type="term" value="P:meiotic DNA recombinase assembly involved in reciprocal meiotic recombination"/>
    <property type="evidence" value="ECO:0007669"/>
    <property type="project" value="TreeGrafter"/>
</dbReference>
<feature type="compositionally biased region" description="Polar residues" evidence="5">
    <location>
        <begin position="527"/>
        <end position="537"/>
    </location>
</feature>
<feature type="compositionally biased region" description="Polar residues" evidence="5">
    <location>
        <begin position="1000"/>
        <end position="1011"/>
    </location>
</feature>
<gene>
    <name evidence="6" type="ORF">SBOR_1610</name>
</gene>
<feature type="compositionally biased region" description="Basic and acidic residues" evidence="5">
    <location>
        <begin position="627"/>
        <end position="643"/>
    </location>
</feature>
<dbReference type="GO" id="GO:0032798">
    <property type="term" value="C:Swi5-Sfr1 complex"/>
    <property type="evidence" value="ECO:0007669"/>
    <property type="project" value="TreeGrafter"/>
</dbReference>
<comment type="caution">
    <text evidence="6">The sequence shown here is derived from an EMBL/GenBank/DDBJ whole genome shotgun (WGS) entry which is preliminary data.</text>
</comment>
<organism evidence="6 7">
    <name type="scientific">Sclerotinia borealis (strain F-4128)</name>
    <dbReference type="NCBI Taxonomy" id="1432307"/>
    <lineage>
        <taxon>Eukaryota</taxon>
        <taxon>Fungi</taxon>
        <taxon>Dikarya</taxon>
        <taxon>Ascomycota</taxon>
        <taxon>Pezizomycotina</taxon>
        <taxon>Leotiomycetes</taxon>
        <taxon>Helotiales</taxon>
        <taxon>Sclerotiniaceae</taxon>
        <taxon>Sclerotinia</taxon>
    </lineage>
</organism>